<comment type="caution">
    <text evidence="1">The sequence shown here is derived from an EMBL/GenBank/DDBJ whole genome shotgun (WGS) entry which is preliminary data.</text>
</comment>
<sequence length="536" mass="60107">MSPKNTRSKFLKVGLAILLLLLLFLAGIQVFLSYYLDDLVENRLTNAVSEQTLNQYQLQIDKLTLSVWNRKMELNGVSLHPTNSSSTAPKIEFDQLSISGIQFLPYLWNGSASFADVHFLNPTVRIFENSPDSLVFLKQTTDSPPNQKSTSNISLDRFIVEGGSVNLQTSDQSRSRAELHDFNLMISGVRMDSTSRFNFPYFDFESFTTSSGNFRYAFKNGLYAIESNQAEYSTTANIASLDSLKLIPQYPRYEFARKIGHQKDRISLTVGQLRLENPDIESLKSGILIADRFTIDAADLDVFHSKLVPDGPDRVKTFPHMAFKNLNFPVTVDTIAINQSEIRYSEHLPDVNRPGTVTFSNVNGMFANVTNDSTTVSEGHEITLNVSSDVMGVAKLDAHFVLPMNEEGDHTARGTLASMQAAQLNPILEPVGLIRTERGTIHSLQFLMDLKANSASGWTQLVYSDLKIAVLDSENVNSGGRKWLRSVLANLLKVKENNDKEPFRRGEISKEREETKSMFSYWWKSLSTGLKDNIGL</sequence>
<proteinExistence type="predicted"/>
<name>A0ABS9K807_9BACT</name>
<evidence type="ECO:0000313" key="2">
    <source>
        <dbReference type="Proteomes" id="UP001165366"/>
    </source>
</evidence>
<accession>A0ABS9K807</accession>
<gene>
    <name evidence="1" type="ORF">L6773_00355</name>
</gene>
<dbReference type="Proteomes" id="UP001165366">
    <property type="component" value="Unassembled WGS sequence"/>
</dbReference>
<reference evidence="1" key="2">
    <citation type="submission" date="2024-05" db="EMBL/GenBank/DDBJ databases">
        <title>Rhodohalobacter halophilus gen. nov., sp. nov., a moderately halophilic member of the family Balneolaceae.</title>
        <authorList>
            <person name="Xia J."/>
        </authorList>
    </citation>
    <scope>NUCLEOTIDE SEQUENCE</scope>
    <source>
        <strain evidence="1">WB101</strain>
    </source>
</reference>
<keyword evidence="2" id="KW-1185">Reference proteome</keyword>
<evidence type="ECO:0000313" key="1">
    <source>
        <dbReference type="EMBL" id="MCG2586995.1"/>
    </source>
</evidence>
<evidence type="ECO:0008006" key="3">
    <source>
        <dbReference type="Google" id="ProtNLM"/>
    </source>
</evidence>
<dbReference type="RefSeq" id="WP_237851845.1">
    <property type="nucleotide sequence ID" value="NZ_JAKLWS010000001.1"/>
</dbReference>
<reference evidence="1" key="1">
    <citation type="submission" date="2022-01" db="EMBL/GenBank/DDBJ databases">
        <authorList>
            <person name="Wang Y."/>
        </authorList>
    </citation>
    <scope>NUCLEOTIDE SEQUENCE</scope>
    <source>
        <strain evidence="1">WB101</strain>
    </source>
</reference>
<protein>
    <recommendedName>
        <fullName evidence="3">DUF748 domain-containing protein</fullName>
    </recommendedName>
</protein>
<organism evidence="1 2">
    <name type="scientific">Rhodohalobacter sulfatireducens</name>
    <dbReference type="NCBI Taxonomy" id="2911366"/>
    <lineage>
        <taxon>Bacteria</taxon>
        <taxon>Pseudomonadati</taxon>
        <taxon>Balneolota</taxon>
        <taxon>Balneolia</taxon>
        <taxon>Balneolales</taxon>
        <taxon>Balneolaceae</taxon>
        <taxon>Rhodohalobacter</taxon>
    </lineage>
</organism>
<dbReference type="EMBL" id="JAKLWS010000001">
    <property type="protein sequence ID" value="MCG2586995.1"/>
    <property type="molecule type" value="Genomic_DNA"/>
</dbReference>